<dbReference type="CDD" id="cd17324">
    <property type="entry name" value="MFS_NepI_like"/>
    <property type="match status" value="1"/>
</dbReference>
<evidence type="ECO:0000313" key="8">
    <source>
        <dbReference type="EMBL" id="RKT84449.1"/>
    </source>
</evidence>
<evidence type="ECO:0000256" key="4">
    <source>
        <dbReference type="ARBA" id="ARBA00022989"/>
    </source>
</evidence>
<dbReference type="RefSeq" id="WP_170210232.1">
    <property type="nucleotide sequence ID" value="NZ_FOUP01000003.1"/>
</dbReference>
<evidence type="ECO:0000313" key="9">
    <source>
        <dbReference type="EMBL" id="SFN23656.1"/>
    </source>
</evidence>
<dbReference type="InterPro" id="IPR011701">
    <property type="entry name" value="MFS"/>
</dbReference>
<feature type="transmembrane region" description="Helical" evidence="6">
    <location>
        <begin position="148"/>
        <end position="172"/>
    </location>
</feature>
<evidence type="ECO:0000256" key="2">
    <source>
        <dbReference type="ARBA" id="ARBA00022475"/>
    </source>
</evidence>
<feature type="transmembrane region" description="Helical" evidence="6">
    <location>
        <begin position="373"/>
        <end position="391"/>
    </location>
</feature>
<dbReference type="InterPro" id="IPR050189">
    <property type="entry name" value="MFS_Efflux_Transporters"/>
</dbReference>
<dbReference type="PANTHER" id="PTHR43124">
    <property type="entry name" value="PURINE EFFLUX PUMP PBUE"/>
    <property type="match status" value="1"/>
</dbReference>
<feature type="transmembrane region" description="Helical" evidence="6">
    <location>
        <begin position="94"/>
        <end position="114"/>
    </location>
</feature>
<keyword evidence="4 6" id="KW-1133">Transmembrane helix</keyword>
<dbReference type="InterPro" id="IPR020846">
    <property type="entry name" value="MFS_dom"/>
</dbReference>
<evidence type="ECO:0000256" key="1">
    <source>
        <dbReference type="ARBA" id="ARBA00004651"/>
    </source>
</evidence>
<feature type="transmembrane region" description="Helical" evidence="6">
    <location>
        <begin position="344"/>
        <end position="367"/>
    </location>
</feature>
<keyword evidence="2" id="KW-1003">Cell membrane</keyword>
<dbReference type="Proteomes" id="UP000270697">
    <property type="component" value="Unassembled WGS sequence"/>
</dbReference>
<evidence type="ECO:0000256" key="5">
    <source>
        <dbReference type="ARBA" id="ARBA00023136"/>
    </source>
</evidence>
<keyword evidence="11" id="KW-1185">Reference proteome</keyword>
<reference evidence="8 11" key="2">
    <citation type="submission" date="2018-10" db="EMBL/GenBank/DDBJ databases">
        <title>Sequencing the genomes of 1000 actinobacteria strains.</title>
        <authorList>
            <person name="Klenk H.-P."/>
        </authorList>
    </citation>
    <scope>NUCLEOTIDE SEQUENCE [LARGE SCALE GENOMIC DNA]</scope>
    <source>
        <strain evidence="8 11">DSM 45119</strain>
    </source>
</reference>
<dbReference type="STRING" id="455193.SAMN05421805_103380"/>
<keyword evidence="3 6" id="KW-0812">Transmembrane</keyword>
<organism evidence="9 10">
    <name type="scientific">Saccharopolyspora antimicrobica</name>
    <dbReference type="NCBI Taxonomy" id="455193"/>
    <lineage>
        <taxon>Bacteria</taxon>
        <taxon>Bacillati</taxon>
        <taxon>Actinomycetota</taxon>
        <taxon>Actinomycetes</taxon>
        <taxon>Pseudonocardiales</taxon>
        <taxon>Pseudonocardiaceae</taxon>
        <taxon>Saccharopolyspora</taxon>
    </lineage>
</organism>
<proteinExistence type="predicted"/>
<dbReference type="Pfam" id="PF07690">
    <property type="entry name" value="MFS_1"/>
    <property type="match status" value="1"/>
</dbReference>
<feature type="domain" description="Major facilitator superfamily (MFS) profile" evidence="7">
    <location>
        <begin position="22"/>
        <end position="397"/>
    </location>
</feature>
<dbReference type="GO" id="GO:0022857">
    <property type="term" value="F:transmembrane transporter activity"/>
    <property type="evidence" value="ECO:0007669"/>
    <property type="project" value="InterPro"/>
</dbReference>
<dbReference type="SUPFAM" id="SSF103473">
    <property type="entry name" value="MFS general substrate transporter"/>
    <property type="match status" value="1"/>
</dbReference>
<feature type="transmembrane region" description="Helical" evidence="6">
    <location>
        <begin position="21"/>
        <end position="41"/>
    </location>
</feature>
<gene>
    <name evidence="8" type="ORF">ATL45_2764</name>
    <name evidence="9" type="ORF">SAMN05421805_103380</name>
</gene>
<feature type="transmembrane region" description="Helical" evidence="6">
    <location>
        <begin position="120"/>
        <end position="141"/>
    </location>
</feature>
<dbReference type="EMBL" id="RBXX01000002">
    <property type="protein sequence ID" value="RKT84449.1"/>
    <property type="molecule type" value="Genomic_DNA"/>
</dbReference>
<sequence>MSRTTEIEAAPAEPQSPARTSWPAVISLMVLTFVLDTAEFLPPALLPAMAASLGVSEGLAGQAVTATALIGFVIAPTVGLLFPRLDRRTLMTALAVAGVVSNVIVAVAPSLWVLLLGRLLTGAAIGGFWGMSLAVTARVAAPGQLGRALAVVFSGSTTATVAAVPIGAYLGAIWDWRVVFGVLAVITLAGTVVLRAVLPPIPPAPSTGLRTLADTSRVPGIAAGLGGLVLIGLGHFAGFTYVRPILDQVDGLGASGAALLLALFGTGGFLGNLLIGMIADARSQQLRYLVPAVLGTAVASLLLLPVAPQLVYVAVPVWGFAFGAVVIVVGAWAPRLAPDKIEPIGGLTVAGMQLATALGAVTGGLFIDLGGMTATLVSAAIIIAVGTLLLGSAREPE</sequence>
<dbReference type="Proteomes" id="UP000199398">
    <property type="component" value="Unassembled WGS sequence"/>
</dbReference>
<dbReference type="PROSITE" id="PS50850">
    <property type="entry name" value="MFS"/>
    <property type="match status" value="1"/>
</dbReference>
<feature type="transmembrane region" description="Helical" evidence="6">
    <location>
        <begin position="286"/>
        <end position="304"/>
    </location>
</feature>
<feature type="transmembrane region" description="Helical" evidence="6">
    <location>
        <begin position="257"/>
        <end position="279"/>
    </location>
</feature>
<feature type="transmembrane region" description="Helical" evidence="6">
    <location>
        <begin position="61"/>
        <end position="82"/>
    </location>
</feature>
<keyword evidence="5 6" id="KW-0472">Membrane</keyword>
<dbReference type="AlphaFoldDB" id="A0A1I4XDQ8"/>
<feature type="transmembrane region" description="Helical" evidence="6">
    <location>
        <begin position="218"/>
        <end position="237"/>
    </location>
</feature>
<dbReference type="InterPro" id="IPR036259">
    <property type="entry name" value="MFS_trans_sf"/>
</dbReference>
<dbReference type="Gene3D" id="1.20.1250.20">
    <property type="entry name" value="MFS general substrate transporter like domains"/>
    <property type="match status" value="1"/>
</dbReference>
<dbReference type="EMBL" id="FOUP01000003">
    <property type="protein sequence ID" value="SFN23656.1"/>
    <property type="molecule type" value="Genomic_DNA"/>
</dbReference>
<dbReference type="GO" id="GO:0005886">
    <property type="term" value="C:plasma membrane"/>
    <property type="evidence" value="ECO:0007669"/>
    <property type="project" value="UniProtKB-SubCell"/>
</dbReference>
<evidence type="ECO:0000256" key="3">
    <source>
        <dbReference type="ARBA" id="ARBA00022692"/>
    </source>
</evidence>
<feature type="transmembrane region" description="Helical" evidence="6">
    <location>
        <begin position="310"/>
        <end position="332"/>
    </location>
</feature>
<reference evidence="9 10" key="1">
    <citation type="submission" date="2016-10" db="EMBL/GenBank/DDBJ databases">
        <authorList>
            <person name="de Groot N.N."/>
        </authorList>
    </citation>
    <scope>NUCLEOTIDE SEQUENCE [LARGE SCALE GENOMIC DNA]</scope>
    <source>
        <strain evidence="9 10">CPCC 201259</strain>
    </source>
</reference>
<evidence type="ECO:0000256" key="6">
    <source>
        <dbReference type="SAM" id="Phobius"/>
    </source>
</evidence>
<dbReference type="PANTHER" id="PTHR43124:SF5">
    <property type="entry name" value="PURINE RIBONUCLEOSIDE EFFLUX PUMP NEPI"/>
    <property type="match status" value="1"/>
</dbReference>
<evidence type="ECO:0000259" key="7">
    <source>
        <dbReference type="PROSITE" id="PS50850"/>
    </source>
</evidence>
<name>A0A1I4XDQ8_9PSEU</name>
<evidence type="ECO:0000313" key="11">
    <source>
        <dbReference type="Proteomes" id="UP000270697"/>
    </source>
</evidence>
<accession>A0A1I4XDQ8</accession>
<protein>
    <submittedName>
        <fullName evidence="8">MFS family arabinose efflux permease</fullName>
    </submittedName>
    <submittedName>
        <fullName evidence="9">Predicted arabinose efflux permease, MFS family</fullName>
    </submittedName>
</protein>
<feature type="transmembrane region" description="Helical" evidence="6">
    <location>
        <begin position="178"/>
        <end position="198"/>
    </location>
</feature>
<evidence type="ECO:0000313" key="10">
    <source>
        <dbReference type="Proteomes" id="UP000199398"/>
    </source>
</evidence>
<comment type="subcellular location">
    <subcellularLocation>
        <location evidence="1">Cell membrane</location>
        <topology evidence="1">Multi-pass membrane protein</topology>
    </subcellularLocation>
</comment>